<dbReference type="RefSeq" id="WP_054294235.1">
    <property type="nucleotide sequence ID" value="NZ_CP012752.1"/>
</dbReference>
<dbReference type="OrthoDB" id="3698588at2"/>
<dbReference type="KEGG" id="kphy:AOZ06_40670"/>
<sequence>MQHRIAPLNRAPRRIRPPFDVDSYEPDPYRFGETNDQWRARRHADRVAALLEPLDGVDLGAYDRRIIDWLADWDIETVGTIASLIYRARAVDAPESVR</sequence>
<dbReference type="Proteomes" id="UP000063699">
    <property type="component" value="Chromosome"/>
</dbReference>
<evidence type="ECO:0000313" key="1">
    <source>
        <dbReference type="EMBL" id="ALG12340.1"/>
    </source>
</evidence>
<gene>
    <name evidence="1" type="ORF">AOZ06_40670</name>
</gene>
<dbReference type="AlphaFoldDB" id="A0A0N9ICA2"/>
<organism evidence="1 2">
    <name type="scientific">Kibdelosporangium phytohabitans</name>
    <dbReference type="NCBI Taxonomy" id="860235"/>
    <lineage>
        <taxon>Bacteria</taxon>
        <taxon>Bacillati</taxon>
        <taxon>Actinomycetota</taxon>
        <taxon>Actinomycetes</taxon>
        <taxon>Pseudonocardiales</taxon>
        <taxon>Pseudonocardiaceae</taxon>
        <taxon>Kibdelosporangium</taxon>
    </lineage>
</organism>
<accession>A0A0N9ICA2</accession>
<proteinExistence type="predicted"/>
<keyword evidence="2" id="KW-1185">Reference proteome</keyword>
<protein>
    <submittedName>
        <fullName evidence="1">Uncharacterized protein</fullName>
    </submittedName>
</protein>
<dbReference type="STRING" id="860235.AOZ06_40670"/>
<name>A0A0N9ICA2_9PSEU</name>
<evidence type="ECO:0000313" key="2">
    <source>
        <dbReference type="Proteomes" id="UP000063699"/>
    </source>
</evidence>
<dbReference type="EMBL" id="CP012752">
    <property type="protein sequence ID" value="ALG12340.1"/>
    <property type="molecule type" value="Genomic_DNA"/>
</dbReference>
<reference evidence="1 2" key="1">
    <citation type="submission" date="2015-07" db="EMBL/GenBank/DDBJ databases">
        <title>Genome sequencing of Kibdelosporangium phytohabitans.</title>
        <authorList>
            <person name="Qin S."/>
            <person name="Xing K."/>
        </authorList>
    </citation>
    <scope>NUCLEOTIDE SEQUENCE [LARGE SCALE GENOMIC DNA]</scope>
    <source>
        <strain evidence="1 2">KLBMP1111</strain>
    </source>
</reference>